<reference evidence="3 4" key="1">
    <citation type="submission" date="2016-10" db="EMBL/GenBank/DDBJ databases">
        <authorList>
            <person name="de Groot N.N."/>
        </authorList>
    </citation>
    <scope>NUCLEOTIDE SEQUENCE [LARGE SCALE GENOMIC DNA]</scope>
    <source>
        <strain evidence="3 4">DSM 23995</strain>
    </source>
</reference>
<keyword evidence="1" id="KW-0812">Transmembrane</keyword>
<protein>
    <submittedName>
        <fullName evidence="3">PDZ domain-containing protein</fullName>
    </submittedName>
</protein>
<feature type="transmembrane region" description="Helical" evidence="1">
    <location>
        <begin position="188"/>
        <end position="210"/>
    </location>
</feature>
<feature type="transmembrane region" description="Helical" evidence="1">
    <location>
        <begin position="74"/>
        <end position="94"/>
    </location>
</feature>
<dbReference type="Proteomes" id="UP000199516">
    <property type="component" value="Unassembled WGS sequence"/>
</dbReference>
<dbReference type="AlphaFoldDB" id="A0A1I2EK90"/>
<feature type="transmembrane region" description="Helical" evidence="1">
    <location>
        <begin position="50"/>
        <end position="68"/>
    </location>
</feature>
<dbReference type="RefSeq" id="WP_091662698.1">
    <property type="nucleotide sequence ID" value="NZ_FONT01000006.1"/>
</dbReference>
<evidence type="ECO:0000313" key="3">
    <source>
        <dbReference type="EMBL" id="SFE93285.1"/>
    </source>
</evidence>
<accession>A0A1I2EK90</accession>
<sequence>MEILGWELLKSVGRFFTHPLTYILPLVMFMLGYFRVKRERADFHMKVQQAVFDVTAPILPGLLAGIVLSVITVILAPVISVIFLFLIGILTLLFSITGRANLLSPALTLGVSILIVYFITVTGAEVPWISSQITGLGQGDILAVMTVMTVLLFGEAILVWKDGPRHTSPLISKSPRGKWVGAHRLQRVWFVPLFLFIPGGPLEGFSVWPIVPFEDGGLSLFLVPVAIGSRFTIYHTLPQQAFTRIGQYICMLAIIVGAGTILAYFYPGILLYVTIFAVAGRLFLQLFVKRQERGNPPLFTLQRKGVKILGVLPSSPAEKMGLLPGETIIKVNGLPVNNEREFYHALQKNSAYSKVEVRDMNGEVRHTQSTVYDNEHHEIGVLLVKEKDYPFTMSREG</sequence>
<dbReference type="InterPro" id="IPR041489">
    <property type="entry name" value="PDZ_6"/>
</dbReference>
<dbReference type="OrthoDB" id="198399at2"/>
<dbReference type="InterPro" id="IPR001478">
    <property type="entry name" value="PDZ"/>
</dbReference>
<feature type="transmembrane region" description="Helical" evidence="1">
    <location>
        <begin position="141"/>
        <end position="160"/>
    </location>
</feature>
<dbReference type="SUPFAM" id="SSF50156">
    <property type="entry name" value="PDZ domain-like"/>
    <property type="match status" value="1"/>
</dbReference>
<dbReference type="EMBL" id="FONT01000006">
    <property type="protein sequence ID" value="SFE93285.1"/>
    <property type="molecule type" value="Genomic_DNA"/>
</dbReference>
<feature type="domain" description="PDZ" evidence="2">
    <location>
        <begin position="285"/>
        <end position="338"/>
    </location>
</feature>
<evidence type="ECO:0000313" key="4">
    <source>
        <dbReference type="Proteomes" id="UP000199516"/>
    </source>
</evidence>
<gene>
    <name evidence="3" type="ORF">SAMN05192532_10671</name>
</gene>
<keyword evidence="4" id="KW-1185">Reference proteome</keyword>
<dbReference type="PROSITE" id="PS50106">
    <property type="entry name" value="PDZ"/>
    <property type="match status" value="1"/>
</dbReference>
<feature type="transmembrane region" description="Helical" evidence="1">
    <location>
        <begin position="15"/>
        <end position="34"/>
    </location>
</feature>
<name>A0A1I2EK90_9BACI</name>
<organism evidence="3 4">
    <name type="scientific">Alteribacillus iranensis</name>
    <dbReference type="NCBI Taxonomy" id="930128"/>
    <lineage>
        <taxon>Bacteria</taxon>
        <taxon>Bacillati</taxon>
        <taxon>Bacillota</taxon>
        <taxon>Bacilli</taxon>
        <taxon>Bacillales</taxon>
        <taxon>Bacillaceae</taxon>
        <taxon>Alteribacillus</taxon>
    </lineage>
</organism>
<keyword evidence="1" id="KW-1133">Transmembrane helix</keyword>
<feature type="transmembrane region" description="Helical" evidence="1">
    <location>
        <begin position="216"/>
        <end position="233"/>
    </location>
</feature>
<dbReference type="Gene3D" id="2.30.42.10">
    <property type="match status" value="1"/>
</dbReference>
<proteinExistence type="predicted"/>
<evidence type="ECO:0000256" key="1">
    <source>
        <dbReference type="SAM" id="Phobius"/>
    </source>
</evidence>
<evidence type="ECO:0000259" key="2">
    <source>
        <dbReference type="PROSITE" id="PS50106"/>
    </source>
</evidence>
<keyword evidence="1" id="KW-0472">Membrane</keyword>
<dbReference type="Pfam" id="PF17820">
    <property type="entry name" value="PDZ_6"/>
    <property type="match status" value="1"/>
</dbReference>
<feature type="transmembrane region" description="Helical" evidence="1">
    <location>
        <begin position="106"/>
        <end position="129"/>
    </location>
</feature>
<dbReference type="STRING" id="930128.SAMN05192532_10671"/>
<dbReference type="InterPro" id="IPR036034">
    <property type="entry name" value="PDZ_sf"/>
</dbReference>